<dbReference type="CDD" id="cd00238">
    <property type="entry name" value="ERp29c"/>
    <property type="match status" value="1"/>
</dbReference>
<name>A0A1B6C9M2_9HEMI</name>
<dbReference type="FunFam" id="3.40.30.10:FF:000133">
    <property type="entry name" value="Endoplasmic reticulum resident protein 29"/>
    <property type="match status" value="1"/>
</dbReference>
<reference evidence="6" key="1">
    <citation type="submission" date="2015-12" db="EMBL/GenBank/DDBJ databases">
        <title>De novo transcriptome assembly of four potential Pierce s Disease insect vectors from Arizona vineyards.</title>
        <authorList>
            <person name="Tassone E.E."/>
        </authorList>
    </citation>
    <scope>NUCLEOTIDE SEQUENCE</scope>
</reference>
<dbReference type="InterPro" id="IPR011679">
    <property type="entry name" value="ERp29_C"/>
</dbReference>
<dbReference type="FunFam" id="1.20.1150.12:FF:000001">
    <property type="entry name" value="Endoplasmic reticulum resident protein 29"/>
    <property type="match status" value="1"/>
</dbReference>
<feature type="domain" description="ERp29 N-terminal" evidence="5">
    <location>
        <begin position="22"/>
        <end position="145"/>
    </location>
</feature>
<accession>A0A1B6C9M2</accession>
<dbReference type="EMBL" id="GEDC01024237">
    <property type="protein sequence ID" value="JAS13061.1"/>
    <property type="molecule type" value="Transcribed_RNA"/>
</dbReference>
<dbReference type="Gene3D" id="1.20.1150.12">
    <property type="entry name" value="Endoplasmic reticulum resident protein 29, C-terminal domain"/>
    <property type="match status" value="1"/>
</dbReference>
<dbReference type="InterPro" id="IPR036249">
    <property type="entry name" value="Thioredoxin-like_sf"/>
</dbReference>
<proteinExistence type="predicted"/>
<dbReference type="InterPro" id="IPR016855">
    <property type="entry name" value="ERp29"/>
</dbReference>
<evidence type="ECO:0000256" key="2">
    <source>
        <dbReference type="ARBA" id="ARBA00022824"/>
    </source>
</evidence>
<organism evidence="6">
    <name type="scientific">Clastoptera arizonana</name>
    <name type="common">Arizona spittle bug</name>
    <dbReference type="NCBI Taxonomy" id="38151"/>
    <lineage>
        <taxon>Eukaryota</taxon>
        <taxon>Metazoa</taxon>
        <taxon>Ecdysozoa</taxon>
        <taxon>Arthropoda</taxon>
        <taxon>Hexapoda</taxon>
        <taxon>Insecta</taxon>
        <taxon>Pterygota</taxon>
        <taxon>Neoptera</taxon>
        <taxon>Paraneoptera</taxon>
        <taxon>Hemiptera</taxon>
        <taxon>Auchenorrhyncha</taxon>
        <taxon>Cercopoidea</taxon>
        <taxon>Clastopteridae</taxon>
        <taxon>Clastoptera</taxon>
    </lineage>
</organism>
<dbReference type="InterPro" id="IPR036356">
    <property type="entry name" value="ERp29_C_sf"/>
</dbReference>
<dbReference type="SUPFAM" id="SSF47933">
    <property type="entry name" value="ERP29 C domain-like"/>
    <property type="match status" value="1"/>
</dbReference>
<dbReference type="PANTHER" id="PTHR12211">
    <property type="entry name" value="ENDOPLASMIC RETICULUM PROTEIN ERP29"/>
    <property type="match status" value="1"/>
</dbReference>
<feature type="chain" id="PRO_5008580230" description="Endoplasmic reticulum resident protein 29" evidence="3">
    <location>
        <begin position="24"/>
        <end position="247"/>
    </location>
</feature>
<evidence type="ECO:0000313" key="6">
    <source>
        <dbReference type="EMBL" id="JAS09940.1"/>
    </source>
</evidence>
<dbReference type="AlphaFoldDB" id="A0A1B6C9M2"/>
<evidence type="ECO:0000259" key="4">
    <source>
        <dbReference type="Pfam" id="PF07749"/>
    </source>
</evidence>
<dbReference type="Pfam" id="PF07912">
    <property type="entry name" value="ERp29_N"/>
    <property type="match status" value="1"/>
</dbReference>
<dbReference type="EMBL" id="GEDC01027358">
    <property type="protein sequence ID" value="JAS09940.1"/>
    <property type="molecule type" value="Transcribed_RNA"/>
</dbReference>
<dbReference type="PANTHER" id="PTHR12211:SF0">
    <property type="entry name" value="ENDOPLASMIC RETICULUM RESIDENT PROTEIN 29"/>
    <property type="match status" value="1"/>
</dbReference>
<dbReference type="Gene3D" id="3.40.30.10">
    <property type="entry name" value="Glutaredoxin"/>
    <property type="match status" value="1"/>
</dbReference>
<evidence type="ECO:0000259" key="5">
    <source>
        <dbReference type="Pfam" id="PF07912"/>
    </source>
</evidence>
<dbReference type="GO" id="GO:0009306">
    <property type="term" value="P:protein secretion"/>
    <property type="evidence" value="ECO:0007669"/>
    <property type="project" value="InterPro"/>
</dbReference>
<dbReference type="SUPFAM" id="SSF52833">
    <property type="entry name" value="Thioredoxin-like"/>
    <property type="match status" value="1"/>
</dbReference>
<dbReference type="InterPro" id="IPR012883">
    <property type="entry name" value="ERp29_N"/>
</dbReference>
<evidence type="ECO:0000313" key="7">
    <source>
        <dbReference type="EMBL" id="JAS13061.1"/>
    </source>
</evidence>
<protein>
    <recommendedName>
        <fullName evidence="1">Endoplasmic reticulum resident protein 29</fullName>
    </recommendedName>
</protein>
<keyword evidence="3" id="KW-0732">Signal</keyword>
<keyword evidence="2" id="KW-0256">Endoplasmic reticulum</keyword>
<dbReference type="Pfam" id="PF07749">
    <property type="entry name" value="ERp29"/>
    <property type="match status" value="1"/>
</dbReference>
<dbReference type="GO" id="GO:0005788">
    <property type="term" value="C:endoplasmic reticulum lumen"/>
    <property type="evidence" value="ECO:0007669"/>
    <property type="project" value="InterPro"/>
</dbReference>
<sequence length="247" mass="28144">MEFMFKILAGIFLTLNLFNFASCKGCVQLDSFSFNKVISKFKAALVKFDTAYPYGPKQEEYEKVCLASSNIDDLLVAEVAIKDYGDKENQDLAEKYNVNKDAYPSIKLFLNGNSEPLSFDSKSDFNANEIKKFIRSNSKVYIGLPGCLEHFDSLAVQFALEPSKEERKKLLLKAEDLWDGAKGNVEKKSAEIYVKLMRKVIEKGDDFLSSETKRVENILKGKVSKEKVQEMENRLNILQAFRSHDEL</sequence>
<feature type="domain" description="Endoplasmic reticulum resident protein 29 C-terminal" evidence="4">
    <location>
        <begin position="146"/>
        <end position="241"/>
    </location>
</feature>
<evidence type="ECO:0000256" key="1">
    <source>
        <dbReference type="ARBA" id="ARBA00014173"/>
    </source>
</evidence>
<gene>
    <name evidence="7" type="ORF">g.135</name>
    <name evidence="6" type="ORF">g.137</name>
</gene>
<evidence type="ECO:0000256" key="3">
    <source>
        <dbReference type="SAM" id="SignalP"/>
    </source>
</evidence>
<feature type="signal peptide" evidence="3">
    <location>
        <begin position="1"/>
        <end position="23"/>
    </location>
</feature>